<feature type="coiled-coil region" evidence="1">
    <location>
        <begin position="155"/>
        <end position="189"/>
    </location>
</feature>
<comment type="caution">
    <text evidence="3">The sequence shown here is derived from an EMBL/GenBank/DDBJ whole genome shotgun (WGS) entry which is preliminary data.</text>
</comment>
<dbReference type="EMBL" id="MGFY01000030">
    <property type="protein sequence ID" value="OGM16075.1"/>
    <property type="molecule type" value="Genomic_DNA"/>
</dbReference>
<feature type="transmembrane region" description="Helical" evidence="2">
    <location>
        <begin position="132"/>
        <end position="153"/>
    </location>
</feature>
<protein>
    <submittedName>
        <fullName evidence="3">Uncharacterized protein</fullName>
    </submittedName>
</protein>
<dbReference type="Proteomes" id="UP000178401">
    <property type="component" value="Unassembled WGS sequence"/>
</dbReference>
<reference evidence="3 4" key="1">
    <citation type="journal article" date="2016" name="Nat. Commun.">
        <title>Thousands of microbial genomes shed light on interconnected biogeochemical processes in an aquifer system.</title>
        <authorList>
            <person name="Anantharaman K."/>
            <person name="Brown C.T."/>
            <person name="Hug L.A."/>
            <person name="Sharon I."/>
            <person name="Castelle C.J."/>
            <person name="Probst A.J."/>
            <person name="Thomas B.C."/>
            <person name="Singh A."/>
            <person name="Wilkins M.J."/>
            <person name="Karaoz U."/>
            <person name="Brodie E.L."/>
            <person name="Williams K.H."/>
            <person name="Hubbard S.S."/>
            <person name="Banfield J.F."/>
        </authorList>
    </citation>
    <scope>NUCLEOTIDE SEQUENCE [LARGE SCALE GENOMIC DNA]</scope>
</reference>
<evidence type="ECO:0000313" key="4">
    <source>
        <dbReference type="Proteomes" id="UP000178401"/>
    </source>
</evidence>
<sequence>MKRPVKHTVIYTLILLVSVGFAFFWTKNEVLLNMSLQFISLLVIIYVGIQFAARKMQFSKTNKIVIDVILLTLTTYLIVFSTGALFSPLFFLIYFLLFGISLLFEPSSAIALAIISTVFFLFTAQKEIFAELLQLVSLFLITPLALIFGTQYMKLLQDEEKIKILSLKGEELEKEVNEQETEVKTWTEGEFKNQLIKIWESIEALASDPACKGLHKQKLTEVSGELSKLLQSGKKMEEKIES</sequence>
<evidence type="ECO:0000313" key="3">
    <source>
        <dbReference type="EMBL" id="OGM16075.1"/>
    </source>
</evidence>
<keyword evidence="1" id="KW-0175">Coiled coil</keyword>
<evidence type="ECO:0000256" key="1">
    <source>
        <dbReference type="SAM" id="Coils"/>
    </source>
</evidence>
<accession>A0A1F7XP99</accession>
<name>A0A1F7XP99_9BACT</name>
<feature type="transmembrane region" description="Helical" evidence="2">
    <location>
        <begin position="92"/>
        <end position="120"/>
    </location>
</feature>
<evidence type="ECO:0000256" key="2">
    <source>
        <dbReference type="SAM" id="Phobius"/>
    </source>
</evidence>
<keyword evidence="2" id="KW-1133">Transmembrane helix</keyword>
<gene>
    <name evidence="3" type="ORF">A2V55_01875</name>
</gene>
<organism evidence="3 4">
    <name type="scientific">Candidatus Woesebacteria bacterium RBG_19FT_COMBO_37_29</name>
    <dbReference type="NCBI Taxonomy" id="1802486"/>
    <lineage>
        <taxon>Bacteria</taxon>
        <taxon>Candidatus Woeseibacteriota</taxon>
    </lineage>
</organism>
<proteinExistence type="predicted"/>
<feature type="transmembrane region" description="Helical" evidence="2">
    <location>
        <begin position="64"/>
        <end position="86"/>
    </location>
</feature>
<dbReference type="AlphaFoldDB" id="A0A1F7XP99"/>
<keyword evidence="2" id="KW-0812">Transmembrane</keyword>
<keyword evidence="2" id="KW-0472">Membrane</keyword>
<feature type="transmembrane region" description="Helical" evidence="2">
    <location>
        <begin position="31"/>
        <end position="52"/>
    </location>
</feature>
<feature type="transmembrane region" description="Helical" evidence="2">
    <location>
        <begin position="7"/>
        <end position="25"/>
    </location>
</feature>